<keyword evidence="3" id="KW-1185">Reference proteome</keyword>
<gene>
    <name evidence="2" type="ORF">TBRA_LOCUS3923</name>
</gene>
<feature type="domain" description="Chitin-binding type-4" evidence="1">
    <location>
        <begin position="9"/>
        <end position="124"/>
    </location>
</feature>
<dbReference type="Pfam" id="PF03067">
    <property type="entry name" value="LPMO_10"/>
    <property type="match status" value="1"/>
</dbReference>
<evidence type="ECO:0000313" key="2">
    <source>
        <dbReference type="EMBL" id="CAB0031969.1"/>
    </source>
</evidence>
<evidence type="ECO:0000259" key="1">
    <source>
        <dbReference type="Pfam" id="PF03067"/>
    </source>
</evidence>
<protein>
    <recommendedName>
        <fullName evidence="1">Chitin-binding type-4 domain-containing protein</fullName>
    </recommendedName>
</protein>
<sequence length="127" mass="14219">MNNNSLTITNSYKSGENISVTVDLSANHDGYFQFAVCPLDNQAETEECFEAHPLLLAEDGSDKYYVGKKSGRLDIDLTLPKDLKCKQCSLRWHYHTANMWGMCENGRGQMGCGPQENYRTCSDVAIV</sequence>
<reference evidence="2 3" key="1">
    <citation type="submission" date="2020-02" db="EMBL/GenBank/DDBJ databases">
        <authorList>
            <person name="Ferguson B K."/>
        </authorList>
    </citation>
    <scope>NUCLEOTIDE SEQUENCE [LARGE SCALE GENOMIC DNA]</scope>
</reference>
<accession>A0A6H5I3J0</accession>
<evidence type="ECO:0000313" key="3">
    <source>
        <dbReference type="Proteomes" id="UP000479190"/>
    </source>
</evidence>
<organism evidence="2 3">
    <name type="scientific">Trichogramma brassicae</name>
    <dbReference type="NCBI Taxonomy" id="86971"/>
    <lineage>
        <taxon>Eukaryota</taxon>
        <taxon>Metazoa</taxon>
        <taxon>Ecdysozoa</taxon>
        <taxon>Arthropoda</taxon>
        <taxon>Hexapoda</taxon>
        <taxon>Insecta</taxon>
        <taxon>Pterygota</taxon>
        <taxon>Neoptera</taxon>
        <taxon>Endopterygota</taxon>
        <taxon>Hymenoptera</taxon>
        <taxon>Apocrita</taxon>
        <taxon>Proctotrupomorpha</taxon>
        <taxon>Chalcidoidea</taxon>
        <taxon>Trichogrammatidae</taxon>
        <taxon>Trichogramma</taxon>
    </lineage>
</organism>
<name>A0A6H5I3J0_9HYME</name>
<dbReference type="Proteomes" id="UP000479190">
    <property type="component" value="Unassembled WGS sequence"/>
</dbReference>
<dbReference type="AlphaFoldDB" id="A0A6H5I3J0"/>
<dbReference type="OrthoDB" id="64893at2759"/>
<proteinExistence type="predicted"/>
<dbReference type="InterPro" id="IPR004302">
    <property type="entry name" value="Cellulose/chitin-bd_N"/>
</dbReference>
<dbReference type="EMBL" id="CADCXV010000661">
    <property type="protein sequence ID" value="CAB0031969.1"/>
    <property type="molecule type" value="Genomic_DNA"/>
</dbReference>